<dbReference type="PANTHER" id="PTHR42802">
    <property type="entry name" value="MONOOXYGENASE"/>
    <property type="match status" value="1"/>
</dbReference>
<dbReference type="EC" id="1.14.13.196" evidence="4"/>
<dbReference type="OrthoDB" id="3519933at2759"/>
<dbReference type="HOGENOM" id="CLU_020931_2_0_1"/>
<keyword evidence="5" id="KW-0285">Flavoprotein</keyword>
<keyword evidence="12" id="KW-1185">Reference proteome</keyword>
<dbReference type="OMA" id="YTRYFHA"/>
<evidence type="ECO:0000256" key="5">
    <source>
        <dbReference type="ARBA" id="ARBA00022630"/>
    </source>
</evidence>
<dbReference type="Proteomes" id="UP000016922">
    <property type="component" value="Unassembled WGS sequence"/>
</dbReference>
<dbReference type="GO" id="GO:0006879">
    <property type="term" value="P:intracellular iron ion homeostasis"/>
    <property type="evidence" value="ECO:0007669"/>
    <property type="project" value="TreeGrafter"/>
</dbReference>
<dbReference type="GeneID" id="19470015"/>
<comment type="cofactor">
    <cofactor evidence="1">
        <name>FAD</name>
        <dbReference type="ChEBI" id="CHEBI:57692"/>
    </cofactor>
</comment>
<evidence type="ECO:0000256" key="3">
    <source>
        <dbReference type="ARBA" id="ARBA00007588"/>
    </source>
</evidence>
<keyword evidence="7" id="KW-0521">NADP</keyword>
<dbReference type="GO" id="GO:0016491">
    <property type="term" value="F:oxidoreductase activity"/>
    <property type="evidence" value="ECO:0007669"/>
    <property type="project" value="UniProtKB-KW"/>
</dbReference>
<dbReference type="PRINTS" id="PR00368">
    <property type="entry name" value="FADPNR"/>
</dbReference>
<reference evidence="11 12" key="1">
    <citation type="journal article" date="2013" name="BMC Genomics">
        <title>Genomics-driven discovery of the pneumocandin biosynthetic gene cluster in the fungus Glarea lozoyensis.</title>
        <authorList>
            <person name="Chen L."/>
            <person name="Yue Q."/>
            <person name="Zhang X."/>
            <person name="Xiang M."/>
            <person name="Wang C."/>
            <person name="Li S."/>
            <person name="Che Y."/>
            <person name="Ortiz-Lopez F.J."/>
            <person name="Bills G.F."/>
            <person name="Liu X."/>
            <person name="An Z."/>
        </authorList>
    </citation>
    <scope>NUCLEOTIDE SEQUENCE [LARGE SCALE GENOMIC DNA]</scope>
    <source>
        <strain evidence="12">ATCC 20868 / MF5171</strain>
    </source>
</reference>
<dbReference type="AlphaFoldDB" id="S3DDW5"/>
<evidence type="ECO:0000256" key="10">
    <source>
        <dbReference type="ARBA" id="ARBA00049248"/>
    </source>
</evidence>
<keyword evidence="8" id="KW-0560">Oxidoreductase</keyword>
<dbReference type="InterPro" id="IPR025700">
    <property type="entry name" value="Lys/Orn_oxygenase"/>
</dbReference>
<accession>S3DDW5</accession>
<evidence type="ECO:0000313" key="11">
    <source>
        <dbReference type="EMBL" id="EPE35274.1"/>
    </source>
</evidence>
<dbReference type="Pfam" id="PF13434">
    <property type="entry name" value="Lys_Orn_oxgnase"/>
    <property type="match status" value="1"/>
</dbReference>
<comment type="catalytic activity">
    <reaction evidence="10">
        <text>L-ornithine + NADH + O2 = N(5)-hydroxy-L-ornithine + NAD(+) + H2O</text>
        <dbReference type="Rhea" id="RHEA:41512"/>
        <dbReference type="ChEBI" id="CHEBI:15377"/>
        <dbReference type="ChEBI" id="CHEBI:15379"/>
        <dbReference type="ChEBI" id="CHEBI:46911"/>
        <dbReference type="ChEBI" id="CHEBI:57540"/>
        <dbReference type="ChEBI" id="CHEBI:57945"/>
        <dbReference type="ChEBI" id="CHEBI:78275"/>
        <dbReference type="EC" id="1.14.13.196"/>
    </reaction>
</comment>
<dbReference type="STRING" id="1116229.S3DDW5"/>
<organism evidence="11 12">
    <name type="scientific">Glarea lozoyensis (strain ATCC 20868 / MF5171)</name>
    <dbReference type="NCBI Taxonomy" id="1116229"/>
    <lineage>
        <taxon>Eukaryota</taxon>
        <taxon>Fungi</taxon>
        <taxon>Dikarya</taxon>
        <taxon>Ascomycota</taxon>
        <taxon>Pezizomycotina</taxon>
        <taxon>Leotiomycetes</taxon>
        <taxon>Helotiales</taxon>
        <taxon>Helotiaceae</taxon>
        <taxon>Glarea</taxon>
    </lineage>
</organism>
<dbReference type="EMBL" id="KE145354">
    <property type="protein sequence ID" value="EPE35274.1"/>
    <property type="molecule type" value="Genomic_DNA"/>
</dbReference>
<dbReference type="RefSeq" id="XP_008077353.1">
    <property type="nucleotide sequence ID" value="XM_008079162.1"/>
</dbReference>
<evidence type="ECO:0000256" key="1">
    <source>
        <dbReference type="ARBA" id="ARBA00001974"/>
    </source>
</evidence>
<comment type="pathway">
    <text evidence="2">Siderophore biosynthesis.</text>
</comment>
<evidence type="ECO:0000256" key="8">
    <source>
        <dbReference type="ARBA" id="ARBA00023002"/>
    </source>
</evidence>
<name>S3DDW5_GLAL2</name>
<comment type="catalytic activity">
    <reaction evidence="9">
        <text>L-ornithine + NADPH + O2 = N(5)-hydroxy-L-ornithine + NADP(+) + H2O</text>
        <dbReference type="Rhea" id="RHEA:41508"/>
        <dbReference type="ChEBI" id="CHEBI:15377"/>
        <dbReference type="ChEBI" id="CHEBI:15379"/>
        <dbReference type="ChEBI" id="CHEBI:46911"/>
        <dbReference type="ChEBI" id="CHEBI:57783"/>
        <dbReference type="ChEBI" id="CHEBI:58349"/>
        <dbReference type="ChEBI" id="CHEBI:78275"/>
        <dbReference type="EC" id="1.14.13.196"/>
    </reaction>
</comment>
<comment type="similarity">
    <text evidence="3">Belongs to the lysine N(6)-hydroxylase/L-ornithine N(5)-oxygenase family.</text>
</comment>
<evidence type="ECO:0000256" key="4">
    <source>
        <dbReference type="ARBA" id="ARBA00012881"/>
    </source>
</evidence>
<gene>
    <name evidence="11" type="ORF">GLAREA_10971</name>
</gene>
<evidence type="ECO:0000256" key="7">
    <source>
        <dbReference type="ARBA" id="ARBA00022857"/>
    </source>
</evidence>
<dbReference type="PANTHER" id="PTHR42802:SF1">
    <property type="entry name" value="L-ORNITHINE N(5)-MONOOXYGENASE"/>
    <property type="match status" value="1"/>
</dbReference>
<protein>
    <recommendedName>
        <fullName evidence="4">L-ornithine N(5)-monooxygenase [NAD(P)H]</fullName>
        <ecNumber evidence="4">1.14.13.196</ecNumber>
    </recommendedName>
</protein>
<evidence type="ECO:0000256" key="6">
    <source>
        <dbReference type="ARBA" id="ARBA00022827"/>
    </source>
</evidence>
<keyword evidence="6" id="KW-0274">FAD</keyword>
<evidence type="ECO:0000256" key="9">
    <source>
        <dbReference type="ARBA" id="ARBA00047598"/>
    </source>
</evidence>
<dbReference type="Gene3D" id="3.50.50.60">
    <property type="entry name" value="FAD/NAD(P)-binding domain"/>
    <property type="match status" value="1"/>
</dbReference>
<dbReference type="SUPFAM" id="SSF51905">
    <property type="entry name" value="FAD/NAD(P)-binding domain"/>
    <property type="match status" value="1"/>
</dbReference>
<sequence length="479" mass="53063">MAPSAISPPLDSYNQRSSDQNGGIIYFNGYSENMSNHESVSRVSSSDSVLDLLCIGFGPASLAIAIALKDKQPESAQNVLFLEKQPQFAWHAGMQLPGAKMQISFLKDLATPRNPRSHFTFINYLFSKGRLNHFINLSTFLPSRMEYEDYLRWCAGHFEKEGKVAYGMQVEDVEGGERDSKGKILNWKVTALSQNGERIQRKARHVVIAVGGRPVIPQNLQGLKHVAHSSQFASSIGQIQQREKGRNPRFVVLGSGQSAAEIYNDLSERFPDSQVRLVIKGASLRPSDDSPFVNEIFDPDRVDGIYSQDPTVRAAALSLDRGTNYGVVRLELLEHLYEKLYLQRMKSSDQETWRCRILPNRMVVSAEPSTGSSVLLRFQCKDGGEEEMEADYVFAATGYRRNVHEDMLGSVRDLVVEEGGKMGVRRDYGVRFTEGSVDEGAGVWLQGCNEGTHGLSDTLLSILAVRGGELVDSIFGGGA</sequence>
<dbReference type="eggNOG" id="KOG1399">
    <property type="taxonomic scope" value="Eukaryota"/>
</dbReference>
<dbReference type="InterPro" id="IPR036188">
    <property type="entry name" value="FAD/NAD-bd_sf"/>
</dbReference>
<proteinExistence type="inferred from homology"/>
<evidence type="ECO:0000256" key="2">
    <source>
        <dbReference type="ARBA" id="ARBA00004924"/>
    </source>
</evidence>
<dbReference type="KEGG" id="glz:GLAREA_10971"/>
<evidence type="ECO:0000313" key="12">
    <source>
        <dbReference type="Proteomes" id="UP000016922"/>
    </source>
</evidence>